<organism evidence="2">
    <name type="scientific">Aedes aegypti</name>
    <name type="common">Yellowfever mosquito</name>
    <name type="synonym">Culex aegypti</name>
    <dbReference type="NCBI Taxonomy" id="7159"/>
    <lineage>
        <taxon>Eukaryota</taxon>
        <taxon>Metazoa</taxon>
        <taxon>Ecdysozoa</taxon>
        <taxon>Arthropoda</taxon>
        <taxon>Hexapoda</taxon>
        <taxon>Insecta</taxon>
        <taxon>Pterygota</taxon>
        <taxon>Neoptera</taxon>
        <taxon>Endopterygota</taxon>
        <taxon>Diptera</taxon>
        <taxon>Nematocera</taxon>
        <taxon>Culicoidea</taxon>
        <taxon>Culicidae</taxon>
        <taxon>Culicinae</taxon>
        <taxon>Aedini</taxon>
        <taxon>Aedes</taxon>
        <taxon>Stegomyia</taxon>
    </lineage>
</organism>
<accession>A0A0P6J5V0</accession>
<dbReference type="EMBL" id="GDUN01000363">
    <property type="protein sequence ID" value="JAN95556.1"/>
    <property type="molecule type" value="mRNA"/>
</dbReference>
<proteinExistence type="evidence at transcript level"/>
<name>A0A0P6J5V0_AEDAE</name>
<dbReference type="AlphaFoldDB" id="A0A0P6J5V0"/>
<dbReference type="Pfam" id="PF18658">
    <property type="entry name" value="zf-C2H2_12"/>
    <property type="match status" value="1"/>
</dbReference>
<dbReference type="PANTHER" id="PTHR45913">
    <property type="entry name" value="EPM2A-INTERACTING PROTEIN 1"/>
    <property type="match status" value="1"/>
</dbReference>
<feature type="domain" description="SPIN-DOC-like zinc-finger" evidence="1">
    <location>
        <begin position="19"/>
        <end position="74"/>
    </location>
</feature>
<protein>
    <recommendedName>
        <fullName evidence="1">SPIN-DOC-like zinc-finger domain-containing protein</fullName>
    </recommendedName>
</protein>
<dbReference type="PANTHER" id="PTHR45913:SF5">
    <property type="entry name" value="GENERAL TRANSCRIPTION FACTOR II-I REPEAT DOMAIN-CONTAINING PROTEIN 2A-LIKE PROTEIN"/>
    <property type="match status" value="1"/>
</dbReference>
<sequence>MEASSSKKRRVAEEGRVFQEKWCEMYFFTCVNQKPVCLICNEAVAVMKEFKVKRHYESKHSKMDKYVGEARAEKCAELKGHLANQQLFFVKRQKENELCTKASYIVAEKIASQSKAFSDGEFIKECMEAVVQTICPEKSRIFTQVSLSRSTITRRVEDIAENLAMSLKKTAGDFVFFSVALDESTDITDTAQLAVFIRGVSANFEVIEELARLFPMKGTTKGVDIFNALNAVLNEFDLPLKKMSGAVTDGAPAMCGRLDNGVPILFCFH</sequence>
<reference evidence="2" key="1">
    <citation type="journal article" date="2016" name="PLoS ONE">
        <title>A Deep Insight into the Sialome of Male and Female Aedes aegypti Mosquitoes.</title>
        <authorList>
            <person name="Ribeiro J.M."/>
            <person name="Martin-Martin I."/>
            <person name="Arca B."/>
            <person name="Calvo E."/>
        </authorList>
    </citation>
    <scope>NUCLEOTIDE SEQUENCE</scope>
    <source>
        <strain evidence="2">Liverpool</strain>
        <tissue evidence="2">Salivary glands</tissue>
    </source>
</reference>
<dbReference type="InterPro" id="IPR040647">
    <property type="entry name" value="SPIN-DOC_Znf-C2H2"/>
</dbReference>
<evidence type="ECO:0000313" key="2">
    <source>
        <dbReference type="EMBL" id="JAN95556.1"/>
    </source>
</evidence>
<evidence type="ECO:0000259" key="1">
    <source>
        <dbReference type="Pfam" id="PF18658"/>
    </source>
</evidence>